<reference evidence="10 11" key="1">
    <citation type="submission" date="2013-12" db="EMBL/GenBank/DDBJ databases">
        <authorList>
            <consortium name="DOE Joint Genome Institute"/>
            <person name="Muyzer G."/>
            <person name="Huntemann M."/>
            <person name="Han J."/>
            <person name="Chen A."/>
            <person name="Kyrpides N."/>
            <person name="Mavromatis K."/>
            <person name="Markowitz V."/>
            <person name="Palaniappan K."/>
            <person name="Ivanova N."/>
            <person name="Schaumberg A."/>
            <person name="Pati A."/>
            <person name="Liolios K."/>
            <person name="Nordberg H.P."/>
            <person name="Cantor M.N."/>
            <person name="Hua S.X."/>
            <person name="Woyke T."/>
        </authorList>
    </citation>
    <scope>NUCLEOTIDE SEQUENCE [LARGE SCALE GENOMIC DNA]</scope>
    <source>
        <strain evidence="10 11">ARh 1</strain>
    </source>
</reference>
<evidence type="ECO:0000256" key="4">
    <source>
        <dbReference type="ARBA" id="ARBA00016377"/>
    </source>
</evidence>
<evidence type="ECO:0000256" key="3">
    <source>
        <dbReference type="ARBA" id="ARBA00007275"/>
    </source>
</evidence>
<dbReference type="GO" id="GO:0005829">
    <property type="term" value="C:cytosol"/>
    <property type="evidence" value="ECO:0007669"/>
    <property type="project" value="TreeGrafter"/>
</dbReference>
<dbReference type="Pfam" id="PF00293">
    <property type="entry name" value="NUDIX"/>
    <property type="match status" value="1"/>
</dbReference>
<dbReference type="PRINTS" id="PR00502">
    <property type="entry name" value="NUDIXFAMILY"/>
</dbReference>
<dbReference type="EMBL" id="CP007029">
    <property type="protein sequence ID" value="AHE97780.1"/>
    <property type="molecule type" value="Genomic_DNA"/>
</dbReference>
<evidence type="ECO:0000256" key="8">
    <source>
        <dbReference type="RuleBase" id="RU003476"/>
    </source>
</evidence>
<evidence type="ECO:0000256" key="7">
    <source>
        <dbReference type="ARBA" id="ARBA00032272"/>
    </source>
</evidence>
<dbReference type="RefSeq" id="WP_006748767.1">
    <property type="nucleotide sequence ID" value="NZ_CP007029.1"/>
</dbReference>
<evidence type="ECO:0000313" key="10">
    <source>
        <dbReference type="EMBL" id="AHE97780.1"/>
    </source>
</evidence>
<comment type="cofactor">
    <cofactor evidence="2">
        <name>Mg(2+)</name>
        <dbReference type="ChEBI" id="CHEBI:18420"/>
    </cofactor>
</comment>
<dbReference type="Gene3D" id="3.90.79.10">
    <property type="entry name" value="Nucleoside Triphosphate Pyrophosphohydrolase"/>
    <property type="match status" value="1"/>
</dbReference>
<dbReference type="OrthoDB" id="7066556at2"/>
<dbReference type="InterPro" id="IPR020476">
    <property type="entry name" value="Nudix_hydrolase"/>
</dbReference>
<dbReference type="InterPro" id="IPR000086">
    <property type="entry name" value="NUDIX_hydrolase_dom"/>
</dbReference>
<dbReference type="PROSITE" id="PS51462">
    <property type="entry name" value="NUDIX"/>
    <property type="match status" value="1"/>
</dbReference>
<sequence>MFDPNHDPLHEATIGSELLFEGKAVALYRDRVRLPDGSEGVREYIRHPGAVLIVAQLPDTRLLFVRQYRYALRRAVLELPAGRIDPGEQPEACARRELLEETGYRAGVWQPLGSMHTCVGYSDERIDVYLARDLIEVGAEPDDGEFLEILSLTPDAAEQAARDGRITDAKTLSALFLALPQLRG</sequence>
<dbReference type="PROSITE" id="PS00893">
    <property type="entry name" value="NUDIX_BOX"/>
    <property type="match status" value="1"/>
</dbReference>
<name>W0DLM7_9GAMM</name>
<protein>
    <recommendedName>
        <fullName evidence="4">GDP-mannose pyrophosphatase</fullName>
    </recommendedName>
    <alternativeName>
        <fullName evidence="6">GDP-mannose hydrolase</fullName>
    </alternativeName>
    <alternativeName>
        <fullName evidence="7">GDPMK</fullName>
    </alternativeName>
</protein>
<keyword evidence="11" id="KW-1185">Reference proteome</keyword>
<organism evidence="10 11">
    <name type="scientific">Thioalkalivibrio paradoxus ARh 1</name>
    <dbReference type="NCBI Taxonomy" id="713585"/>
    <lineage>
        <taxon>Bacteria</taxon>
        <taxon>Pseudomonadati</taxon>
        <taxon>Pseudomonadota</taxon>
        <taxon>Gammaproteobacteria</taxon>
        <taxon>Chromatiales</taxon>
        <taxon>Ectothiorhodospiraceae</taxon>
        <taxon>Thioalkalivibrio</taxon>
    </lineage>
</organism>
<evidence type="ECO:0000259" key="9">
    <source>
        <dbReference type="PROSITE" id="PS51462"/>
    </source>
</evidence>
<dbReference type="AlphaFoldDB" id="W0DLM7"/>
<dbReference type="GO" id="GO:0019693">
    <property type="term" value="P:ribose phosphate metabolic process"/>
    <property type="evidence" value="ECO:0007669"/>
    <property type="project" value="TreeGrafter"/>
</dbReference>
<dbReference type="PANTHER" id="PTHR11839">
    <property type="entry name" value="UDP/ADP-SUGAR PYROPHOSPHATASE"/>
    <property type="match status" value="1"/>
</dbReference>
<dbReference type="PANTHER" id="PTHR11839:SF18">
    <property type="entry name" value="NUDIX HYDROLASE DOMAIN-CONTAINING PROTEIN"/>
    <property type="match status" value="1"/>
</dbReference>
<dbReference type="GO" id="GO:0016462">
    <property type="term" value="F:pyrophosphatase activity"/>
    <property type="evidence" value="ECO:0007669"/>
    <property type="project" value="UniProtKB-ARBA"/>
</dbReference>
<evidence type="ECO:0000256" key="5">
    <source>
        <dbReference type="ARBA" id="ARBA00022801"/>
    </source>
</evidence>
<evidence type="ECO:0000256" key="2">
    <source>
        <dbReference type="ARBA" id="ARBA00001946"/>
    </source>
</evidence>
<gene>
    <name evidence="10" type="ORF">THITH_05355</name>
</gene>
<comment type="catalytic activity">
    <reaction evidence="1">
        <text>GDP-alpha-D-mannose + H2O = alpha-D-mannose 1-phosphate + GMP + 2 H(+)</text>
        <dbReference type="Rhea" id="RHEA:27978"/>
        <dbReference type="ChEBI" id="CHEBI:15377"/>
        <dbReference type="ChEBI" id="CHEBI:15378"/>
        <dbReference type="ChEBI" id="CHEBI:57527"/>
        <dbReference type="ChEBI" id="CHEBI:58115"/>
        <dbReference type="ChEBI" id="CHEBI:58409"/>
    </reaction>
</comment>
<feature type="domain" description="Nudix hydrolase" evidence="9">
    <location>
        <begin position="45"/>
        <end position="174"/>
    </location>
</feature>
<dbReference type="HOGENOM" id="CLU_062658_5_1_6"/>
<dbReference type="KEGG" id="tti:THITH_05355"/>
<evidence type="ECO:0000256" key="1">
    <source>
        <dbReference type="ARBA" id="ARBA00000847"/>
    </source>
</evidence>
<evidence type="ECO:0000313" key="11">
    <source>
        <dbReference type="Proteomes" id="UP000005289"/>
    </source>
</evidence>
<dbReference type="InterPro" id="IPR020084">
    <property type="entry name" value="NUDIX_hydrolase_CS"/>
</dbReference>
<comment type="similarity">
    <text evidence="3">Belongs to the Nudix hydrolase family. NudK subfamily.</text>
</comment>
<accession>W0DLM7</accession>
<proteinExistence type="inferred from homology"/>
<dbReference type="SUPFAM" id="SSF55811">
    <property type="entry name" value="Nudix"/>
    <property type="match status" value="1"/>
</dbReference>
<dbReference type="Proteomes" id="UP000005289">
    <property type="component" value="Chromosome"/>
</dbReference>
<dbReference type="GO" id="GO:0006753">
    <property type="term" value="P:nucleoside phosphate metabolic process"/>
    <property type="evidence" value="ECO:0007669"/>
    <property type="project" value="TreeGrafter"/>
</dbReference>
<dbReference type="STRING" id="713585.THITH_05355"/>
<dbReference type="InterPro" id="IPR015797">
    <property type="entry name" value="NUDIX_hydrolase-like_dom_sf"/>
</dbReference>
<keyword evidence="5 8" id="KW-0378">Hydrolase</keyword>
<evidence type="ECO:0000256" key="6">
    <source>
        <dbReference type="ARBA" id="ARBA00032162"/>
    </source>
</evidence>